<dbReference type="Pfam" id="PF00440">
    <property type="entry name" value="TetR_N"/>
    <property type="match status" value="1"/>
</dbReference>
<name>A0A3D6BPD8_9FLAO</name>
<feature type="domain" description="HTH tetR-type" evidence="3">
    <location>
        <begin position="16"/>
        <end position="76"/>
    </location>
</feature>
<proteinExistence type="predicted"/>
<reference evidence="4 5" key="1">
    <citation type="journal article" date="2018" name="Nat. Biotechnol.">
        <title>A standardized bacterial taxonomy based on genome phylogeny substantially revises the tree of life.</title>
        <authorList>
            <person name="Parks D.H."/>
            <person name="Chuvochina M."/>
            <person name="Waite D.W."/>
            <person name="Rinke C."/>
            <person name="Skarshewski A."/>
            <person name="Chaumeil P.A."/>
            <person name="Hugenholtz P."/>
        </authorList>
    </citation>
    <scope>NUCLEOTIDE SEQUENCE [LARGE SCALE GENOMIC DNA]</scope>
    <source>
        <strain evidence="4">UBA10227</strain>
    </source>
</reference>
<sequence length="211" mass="24702">MKPLVEAGNKKISVVMIGKEQIIAFAAEKFTQFGSKRFTMDELAALLGISKKTLYKHFLSKQNLVTACIQYLIDDYNQTLEQLLQDQKDPISSIILMYESAFDRLKYFKPSFIFGLKKYYPASNKVFDDFRDTFVKVRVYNLLEIAKKNGLLLDEVNLDLFCDLYFKRFEEIAFKSNNLFDVHSNKELLNHFIVYSLRGIVKKGYNNLYFK</sequence>
<dbReference type="SUPFAM" id="SSF46689">
    <property type="entry name" value="Homeodomain-like"/>
    <property type="match status" value="1"/>
</dbReference>
<dbReference type="InterPro" id="IPR050109">
    <property type="entry name" value="HTH-type_TetR-like_transc_reg"/>
</dbReference>
<evidence type="ECO:0000256" key="1">
    <source>
        <dbReference type="ARBA" id="ARBA00023125"/>
    </source>
</evidence>
<comment type="caution">
    <text evidence="4">The sequence shown here is derived from an EMBL/GenBank/DDBJ whole genome shotgun (WGS) entry which is preliminary data.</text>
</comment>
<dbReference type="Gene3D" id="1.10.357.10">
    <property type="entry name" value="Tetracycline Repressor, domain 2"/>
    <property type="match status" value="1"/>
</dbReference>
<dbReference type="AlphaFoldDB" id="A0A3D6BPD8"/>
<dbReference type="Proteomes" id="UP000263268">
    <property type="component" value="Unassembled WGS sequence"/>
</dbReference>
<dbReference type="PRINTS" id="PR00455">
    <property type="entry name" value="HTHTETR"/>
</dbReference>
<organism evidence="4 5">
    <name type="scientific">Xanthomarina gelatinilytica</name>
    <dbReference type="NCBI Taxonomy" id="1137281"/>
    <lineage>
        <taxon>Bacteria</taxon>
        <taxon>Pseudomonadati</taxon>
        <taxon>Bacteroidota</taxon>
        <taxon>Flavobacteriia</taxon>
        <taxon>Flavobacteriales</taxon>
        <taxon>Flavobacteriaceae</taxon>
        <taxon>Xanthomarina</taxon>
    </lineage>
</organism>
<evidence type="ECO:0000259" key="3">
    <source>
        <dbReference type="PROSITE" id="PS50977"/>
    </source>
</evidence>
<dbReference type="PANTHER" id="PTHR30328:SF54">
    <property type="entry name" value="HTH-TYPE TRANSCRIPTIONAL REPRESSOR SCO4008"/>
    <property type="match status" value="1"/>
</dbReference>
<evidence type="ECO:0000313" key="5">
    <source>
        <dbReference type="Proteomes" id="UP000263268"/>
    </source>
</evidence>
<dbReference type="InterPro" id="IPR009057">
    <property type="entry name" value="Homeodomain-like_sf"/>
</dbReference>
<protein>
    <submittedName>
        <fullName evidence="4">TetR/AcrR family transcriptional regulator</fullName>
    </submittedName>
</protein>
<accession>A0A3D6BPD8</accession>
<keyword evidence="1 2" id="KW-0238">DNA-binding</keyword>
<gene>
    <name evidence="4" type="ORF">DHV22_02385</name>
</gene>
<evidence type="ECO:0000256" key="2">
    <source>
        <dbReference type="PROSITE-ProRule" id="PRU00335"/>
    </source>
</evidence>
<dbReference type="PROSITE" id="PS50977">
    <property type="entry name" value="HTH_TETR_2"/>
    <property type="match status" value="1"/>
</dbReference>
<dbReference type="PANTHER" id="PTHR30328">
    <property type="entry name" value="TRANSCRIPTIONAL REPRESSOR"/>
    <property type="match status" value="1"/>
</dbReference>
<dbReference type="EMBL" id="DPRK01000033">
    <property type="protein sequence ID" value="HCY80517.1"/>
    <property type="molecule type" value="Genomic_DNA"/>
</dbReference>
<dbReference type="GO" id="GO:0003677">
    <property type="term" value="F:DNA binding"/>
    <property type="evidence" value="ECO:0007669"/>
    <property type="project" value="UniProtKB-UniRule"/>
</dbReference>
<evidence type="ECO:0000313" key="4">
    <source>
        <dbReference type="EMBL" id="HCY80517.1"/>
    </source>
</evidence>
<feature type="DNA-binding region" description="H-T-H motif" evidence="2">
    <location>
        <begin position="39"/>
        <end position="58"/>
    </location>
</feature>
<dbReference type="InterPro" id="IPR001647">
    <property type="entry name" value="HTH_TetR"/>
</dbReference>